<dbReference type="Proteomes" id="UP000634136">
    <property type="component" value="Unassembled WGS sequence"/>
</dbReference>
<gene>
    <name evidence="1" type="ORF">G2W53_013859</name>
</gene>
<accession>A0A834U255</accession>
<organism evidence="1 2">
    <name type="scientific">Senna tora</name>
    <dbReference type="NCBI Taxonomy" id="362788"/>
    <lineage>
        <taxon>Eukaryota</taxon>
        <taxon>Viridiplantae</taxon>
        <taxon>Streptophyta</taxon>
        <taxon>Embryophyta</taxon>
        <taxon>Tracheophyta</taxon>
        <taxon>Spermatophyta</taxon>
        <taxon>Magnoliopsida</taxon>
        <taxon>eudicotyledons</taxon>
        <taxon>Gunneridae</taxon>
        <taxon>Pentapetalae</taxon>
        <taxon>rosids</taxon>
        <taxon>fabids</taxon>
        <taxon>Fabales</taxon>
        <taxon>Fabaceae</taxon>
        <taxon>Caesalpinioideae</taxon>
        <taxon>Cassia clade</taxon>
        <taxon>Senna</taxon>
    </lineage>
</organism>
<proteinExistence type="predicted"/>
<dbReference type="EMBL" id="JAAIUW010000005">
    <property type="protein sequence ID" value="KAF7831526.1"/>
    <property type="molecule type" value="Genomic_DNA"/>
</dbReference>
<keyword evidence="2" id="KW-1185">Reference proteome</keyword>
<dbReference type="AlphaFoldDB" id="A0A834U255"/>
<sequence length="23" mass="2396">MEVPIAATIAKGCSTVIKHLEAI</sequence>
<comment type="caution">
    <text evidence="1">The sequence shown here is derived from an EMBL/GenBank/DDBJ whole genome shotgun (WGS) entry which is preliminary data.</text>
</comment>
<evidence type="ECO:0000313" key="1">
    <source>
        <dbReference type="EMBL" id="KAF7831526.1"/>
    </source>
</evidence>
<protein>
    <submittedName>
        <fullName evidence="1">Uncharacterized protein</fullName>
    </submittedName>
</protein>
<evidence type="ECO:0000313" key="2">
    <source>
        <dbReference type="Proteomes" id="UP000634136"/>
    </source>
</evidence>
<name>A0A834U255_9FABA</name>
<reference evidence="1" key="1">
    <citation type="submission" date="2020-09" db="EMBL/GenBank/DDBJ databases">
        <title>Genome-Enabled Discovery of Anthraquinone Biosynthesis in Senna tora.</title>
        <authorList>
            <person name="Kang S.-H."/>
            <person name="Pandey R.P."/>
            <person name="Lee C.-M."/>
            <person name="Sim J.-S."/>
            <person name="Jeong J.-T."/>
            <person name="Choi B.-S."/>
            <person name="Jung M."/>
            <person name="Ginzburg D."/>
            <person name="Zhao K."/>
            <person name="Won S.Y."/>
            <person name="Oh T.-J."/>
            <person name="Yu Y."/>
            <person name="Kim N.-H."/>
            <person name="Lee O.R."/>
            <person name="Lee T.-H."/>
            <person name="Bashyal P."/>
            <person name="Kim T.-S."/>
            <person name="Lee W.-H."/>
            <person name="Kawkins C."/>
            <person name="Kim C.-K."/>
            <person name="Kim J.S."/>
            <person name="Ahn B.O."/>
            <person name="Rhee S.Y."/>
            <person name="Sohng J.K."/>
        </authorList>
    </citation>
    <scope>NUCLEOTIDE SEQUENCE</scope>
    <source>
        <tissue evidence="1">Leaf</tissue>
    </source>
</reference>